<gene>
    <name evidence="9" type="primary">suhB</name>
    <name evidence="9" type="ORF">FUAX_00690</name>
</gene>
<evidence type="ECO:0000256" key="7">
    <source>
        <dbReference type="PIRSR" id="PIRSR600760-2"/>
    </source>
</evidence>
<name>A0AAU9CLA4_9BACT</name>
<evidence type="ECO:0000256" key="5">
    <source>
        <dbReference type="ARBA" id="ARBA00022801"/>
    </source>
</evidence>
<dbReference type="KEGG" id="fax:FUAX_00690"/>
<dbReference type="FunFam" id="3.30.540.10:FF:000003">
    <property type="entry name" value="Inositol-1-monophosphatase"/>
    <property type="match status" value="1"/>
</dbReference>
<evidence type="ECO:0000256" key="6">
    <source>
        <dbReference type="ARBA" id="ARBA00022842"/>
    </source>
</evidence>
<dbReference type="InterPro" id="IPR020583">
    <property type="entry name" value="Inositol_monoP_metal-BS"/>
</dbReference>
<accession>A0AAU9CLA4</accession>
<dbReference type="InterPro" id="IPR022337">
    <property type="entry name" value="Inositol_monophosphatase_SuhB"/>
</dbReference>
<dbReference type="InterPro" id="IPR020550">
    <property type="entry name" value="Inositol_monophosphatase_CS"/>
</dbReference>
<dbReference type="PANTHER" id="PTHR20854">
    <property type="entry name" value="INOSITOL MONOPHOSPHATASE"/>
    <property type="match status" value="1"/>
</dbReference>
<comment type="catalytic activity">
    <reaction evidence="1 8">
        <text>a myo-inositol phosphate + H2O = myo-inositol + phosphate</text>
        <dbReference type="Rhea" id="RHEA:24056"/>
        <dbReference type="ChEBI" id="CHEBI:15377"/>
        <dbReference type="ChEBI" id="CHEBI:17268"/>
        <dbReference type="ChEBI" id="CHEBI:43474"/>
        <dbReference type="ChEBI" id="CHEBI:84139"/>
        <dbReference type="EC" id="3.1.3.25"/>
    </reaction>
</comment>
<keyword evidence="10" id="KW-1185">Reference proteome</keyword>
<evidence type="ECO:0000313" key="9">
    <source>
        <dbReference type="EMBL" id="BDD07637.1"/>
    </source>
</evidence>
<dbReference type="GO" id="GO:0046872">
    <property type="term" value="F:metal ion binding"/>
    <property type="evidence" value="ECO:0007669"/>
    <property type="project" value="UniProtKB-KW"/>
</dbReference>
<evidence type="ECO:0000256" key="4">
    <source>
        <dbReference type="ARBA" id="ARBA00022723"/>
    </source>
</evidence>
<dbReference type="GO" id="GO:0046854">
    <property type="term" value="P:phosphatidylinositol phosphate biosynthetic process"/>
    <property type="evidence" value="ECO:0007669"/>
    <property type="project" value="InterPro"/>
</dbReference>
<dbReference type="CDD" id="cd01639">
    <property type="entry name" value="IMPase"/>
    <property type="match status" value="1"/>
</dbReference>
<dbReference type="Proteomes" id="UP001348817">
    <property type="component" value="Chromosome"/>
</dbReference>
<dbReference type="GO" id="GO:0008934">
    <property type="term" value="F:inositol monophosphate 1-phosphatase activity"/>
    <property type="evidence" value="ECO:0007669"/>
    <property type="project" value="InterPro"/>
</dbReference>
<dbReference type="SUPFAM" id="SSF56655">
    <property type="entry name" value="Carbohydrate phosphatase"/>
    <property type="match status" value="1"/>
</dbReference>
<keyword evidence="4 7" id="KW-0479">Metal-binding</keyword>
<comment type="similarity">
    <text evidence="3 8">Belongs to the inositol monophosphatase superfamily.</text>
</comment>
<evidence type="ECO:0000313" key="10">
    <source>
        <dbReference type="Proteomes" id="UP001348817"/>
    </source>
</evidence>
<dbReference type="AlphaFoldDB" id="A0AAU9CLA4"/>
<sequence length="265" mass="29649">MKYVRLLPQVVEITKEVGQYIKNEGDNFDRKKIEKKGLNDLVSYVDRTAEEMLVEKLGKLFPEAGFVAEEGTAGGSEDKEWTWIIDPLDGTTNFLHGLPLYSVSVALAYQKKVAIGVVYEPNRDECFYAAEGKGAFLNGEHIKVSETASQNDSLLATGFPFQAFEKMPQYMQVLDDFMKTTHGLRRMGSAAIDLAWVACGRFEGFFEYNLKPWDVAAGSFIVQQAGGTVTDFEGDHNFIYGKEIIAGCPDVHADMLKTIEKRWNS</sequence>
<dbReference type="PRINTS" id="PR01959">
    <property type="entry name" value="SBIMPHPHTASE"/>
</dbReference>
<reference evidence="9 10" key="1">
    <citation type="submission" date="2021-12" db="EMBL/GenBank/DDBJ databases">
        <title>Genome sequencing of bacteria with rrn-lacking chromosome and rrn-plasmid.</title>
        <authorList>
            <person name="Anda M."/>
            <person name="Iwasaki W."/>
        </authorList>
    </citation>
    <scope>NUCLEOTIDE SEQUENCE [LARGE SCALE GENOMIC DNA]</scope>
    <source>
        <strain evidence="9 10">DSM 100852</strain>
    </source>
</reference>
<keyword evidence="5 8" id="KW-0378">Hydrolase</keyword>
<dbReference type="PANTHER" id="PTHR20854:SF4">
    <property type="entry name" value="INOSITOL-1-MONOPHOSPHATASE-RELATED"/>
    <property type="match status" value="1"/>
</dbReference>
<dbReference type="PRINTS" id="PR00377">
    <property type="entry name" value="IMPHPHTASES"/>
</dbReference>
<dbReference type="RefSeq" id="WP_338392950.1">
    <property type="nucleotide sequence ID" value="NZ_AP025314.1"/>
</dbReference>
<evidence type="ECO:0000256" key="8">
    <source>
        <dbReference type="RuleBase" id="RU364068"/>
    </source>
</evidence>
<proteinExistence type="inferred from homology"/>
<dbReference type="EMBL" id="AP025314">
    <property type="protein sequence ID" value="BDD07637.1"/>
    <property type="molecule type" value="Genomic_DNA"/>
</dbReference>
<dbReference type="InterPro" id="IPR000760">
    <property type="entry name" value="Inositol_monophosphatase-like"/>
</dbReference>
<dbReference type="Pfam" id="PF00459">
    <property type="entry name" value="Inositol_P"/>
    <property type="match status" value="1"/>
</dbReference>
<dbReference type="GO" id="GO:0007165">
    <property type="term" value="P:signal transduction"/>
    <property type="evidence" value="ECO:0007669"/>
    <property type="project" value="TreeGrafter"/>
</dbReference>
<dbReference type="InterPro" id="IPR033942">
    <property type="entry name" value="IMPase"/>
</dbReference>
<comment type="cofactor">
    <cofactor evidence="2 7 8">
        <name>Mg(2+)</name>
        <dbReference type="ChEBI" id="CHEBI:18420"/>
    </cofactor>
</comment>
<evidence type="ECO:0000256" key="3">
    <source>
        <dbReference type="ARBA" id="ARBA00009759"/>
    </source>
</evidence>
<dbReference type="EC" id="3.1.3.25" evidence="8"/>
<evidence type="ECO:0000256" key="1">
    <source>
        <dbReference type="ARBA" id="ARBA00001033"/>
    </source>
</evidence>
<evidence type="ECO:0000256" key="2">
    <source>
        <dbReference type="ARBA" id="ARBA00001946"/>
    </source>
</evidence>
<feature type="binding site" evidence="7">
    <location>
        <position position="214"/>
    </location>
    <ligand>
        <name>Mg(2+)</name>
        <dbReference type="ChEBI" id="CHEBI:18420"/>
        <label>1</label>
        <note>catalytic</note>
    </ligand>
</feature>
<dbReference type="PROSITE" id="PS00629">
    <property type="entry name" value="IMP_1"/>
    <property type="match status" value="1"/>
</dbReference>
<feature type="binding site" evidence="7">
    <location>
        <position position="69"/>
    </location>
    <ligand>
        <name>Mg(2+)</name>
        <dbReference type="ChEBI" id="CHEBI:18420"/>
        <label>1</label>
        <note>catalytic</note>
    </ligand>
</feature>
<keyword evidence="6 7" id="KW-0460">Magnesium</keyword>
<organism evidence="9 10">
    <name type="scientific">Fulvitalea axinellae</name>
    <dbReference type="NCBI Taxonomy" id="1182444"/>
    <lineage>
        <taxon>Bacteria</taxon>
        <taxon>Pseudomonadati</taxon>
        <taxon>Bacteroidota</taxon>
        <taxon>Cytophagia</taxon>
        <taxon>Cytophagales</taxon>
        <taxon>Persicobacteraceae</taxon>
        <taxon>Fulvitalea</taxon>
    </lineage>
</organism>
<feature type="binding site" evidence="7">
    <location>
        <position position="89"/>
    </location>
    <ligand>
        <name>Mg(2+)</name>
        <dbReference type="ChEBI" id="CHEBI:18420"/>
        <label>1</label>
        <note>catalytic</note>
    </ligand>
</feature>
<protein>
    <recommendedName>
        <fullName evidence="8">Inositol-1-monophosphatase</fullName>
        <ecNumber evidence="8">3.1.3.25</ecNumber>
    </recommendedName>
</protein>
<dbReference type="Gene3D" id="3.30.540.10">
    <property type="entry name" value="Fructose-1,6-Bisphosphatase, subunit A, domain 1"/>
    <property type="match status" value="1"/>
</dbReference>
<dbReference type="Gene3D" id="3.40.190.80">
    <property type="match status" value="1"/>
</dbReference>
<dbReference type="PROSITE" id="PS00630">
    <property type="entry name" value="IMP_2"/>
    <property type="match status" value="1"/>
</dbReference>
<feature type="binding site" evidence="7">
    <location>
        <position position="88"/>
    </location>
    <ligand>
        <name>Mg(2+)</name>
        <dbReference type="ChEBI" id="CHEBI:18420"/>
        <label>1</label>
        <note>catalytic</note>
    </ligand>
</feature>
<feature type="binding site" evidence="7">
    <location>
        <position position="86"/>
    </location>
    <ligand>
        <name>Mg(2+)</name>
        <dbReference type="ChEBI" id="CHEBI:18420"/>
        <label>1</label>
        <note>catalytic</note>
    </ligand>
</feature>
<dbReference type="GO" id="GO:0006020">
    <property type="term" value="P:inositol metabolic process"/>
    <property type="evidence" value="ECO:0007669"/>
    <property type="project" value="TreeGrafter"/>
</dbReference>